<dbReference type="EMBL" id="GBRH01238715">
    <property type="protein sequence ID" value="JAD59180.1"/>
    <property type="molecule type" value="Transcribed_RNA"/>
</dbReference>
<dbReference type="AlphaFoldDB" id="A0A0A9BD88"/>
<protein>
    <submittedName>
        <fullName evidence="1">Uncharacterized protein</fullName>
    </submittedName>
</protein>
<accession>A0A0A9BD88</accession>
<sequence length="19" mass="2214">MQSFTNCPYSHGDTFFQGF</sequence>
<name>A0A0A9BD88_ARUDO</name>
<reference evidence="1" key="1">
    <citation type="submission" date="2014-09" db="EMBL/GenBank/DDBJ databases">
        <authorList>
            <person name="Magalhaes I.L.F."/>
            <person name="Oliveira U."/>
            <person name="Santos F.R."/>
            <person name="Vidigal T.H.D.A."/>
            <person name="Brescovit A.D."/>
            <person name="Santos A.J."/>
        </authorList>
    </citation>
    <scope>NUCLEOTIDE SEQUENCE</scope>
    <source>
        <tissue evidence="1">Shoot tissue taken approximately 20 cm above the soil surface</tissue>
    </source>
</reference>
<organism evidence="1">
    <name type="scientific">Arundo donax</name>
    <name type="common">Giant reed</name>
    <name type="synonym">Donax arundinaceus</name>
    <dbReference type="NCBI Taxonomy" id="35708"/>
    <lineage>
        <taxon>Eukaryota</taxon>
        <taxon>Viridiplantae</taxon>
        <taxon>Streptophyta</taxon>
        <taxon>Embryophyta</taxon>
        <taxon>Tracheophyta</taxon>
        <taxon>Spermatophyta</taxon>
        <taxon>Magnoliopsida</taxon>
        <taxon>Liliopsida</taxon>
        <taxon>Poales</taxon>
        <taxon>Poaceae</taxon>
        <taxon>PACMAD clade</taxon>
        <taxon>Arundinoideae</taxon>
        <taxon>Arundineae</taxon>
        <taxon>Arundo</taxon>
    </lineage>
</organism>
<proteinExistence type="predicted"/>
<evidence type="ECO:0000313" key="1">
    <source>
        <dbReference type="EMBL" id="JAD59180.1"/>
    </source>
</evidence>
<reference evidence="1" key="2">
    <citation type="journal article" date="2015" name="Data Brief">
        <title>Shoot transcriptome of the giant reed, Arundo donax.</title>
        <authorList>
            <person name="Barrero R.A."/>
            <person name="Guerrero F.D."/>
            <person name="Moolhuijzen P."/>
            <person name="Goolsby J.A."/>
            <person name="Tidwell J."/>
            <person name="Bellgard S.E."/>
            <person name="Bellgard M.I."/>
        </authorList>
    </citation>
    <scope>NUCLEOTIDE SEQUENCE</scope>
    <source>
        <tissue evidence="1">Shoot tissue taken approximately 20 cm above the soil surface</tissue>
    </source>
</reference>